<protein>
    <recommendedName>
        <fullName evidence="7">Rhodopsin domain-containing protein</fullName>
    </recommendedName>
</protein>
<dbReference type="EMBL" id="KZ851851">
    <property type="protein sequence ID" value="RDK43406.1"/>
    <property type="molecule type" value="Genomic_DNA"/>
</dbReference>
<accession>A0A370PMJ4</accession>
<organism evidence="8 9">
    <name type="scientific">Aspergillus phoenicis ATCC 13157</name>
    <dbReference type="NCBI Taxonomy" id="1353007"/>
    <lineage>
        <taxon>Eukaryota</taxon>
        <taxon>Fungi</taxon>
        <taxon>Dikarya</taxon>
        <taxon>Ascomycota</taxon>
        <taxon>Pezizomycotina</taxon>
        <taxon>Eurotiomycetes</taxon>
        <taxon>Eurotiomycetidae</taxon>
        <taxon>Eurotiales</taxon>
        <taxon>Aspergillaceae</taxon>
        <taxon>Aspergillus</taxon>
    </lineage>
</organism>
<sequence length="350" mass="38680">MSATSTAALTGTGTGVIPAPEGVTPDLKDPERHYYTANLVVVIVGVTVSTLCLLVRVYTRVVIVRKWLLDDAVIILSWIFAAITQALLLYGYTHAGLGVHEWDLTRAVYNQTLRVLLLGSLMYIPALGLSKISLIILYYRLSDMQRKWRITLWGMTAFVVAYMIILECLFLFTCDPVYKAWHPGAEGHCWSRAPIFMAGVVASMFIDLVLLVMPLPIVVRLQMASRKRIGLVCMFGLGGLSLVTSTLRLAATVPMLTQEDQTYLLGGVALWINVEASLVIITACVPSFRQVLRFHSFGSWNDSGGRIDRMSSTCNLRSVQRRQEGFTNISNDLEMDQSGSAGHDSVGTRI</sequence>
<dbReference type="GO" id="GO:0016020">
    <property type="term" value="C:membrane"/>
    <property type="evidence" value="ECO:0007669"/>
    <property type="project" value="UniProtKB-SubCell"/>
</dbReference>
<comment type="similarity">
    <text evidence="5">Belongs to the SAT4 family.</text>
</comment>
<evidence type="ECO:0000256" key="5">
    <source>
        <dbReference type="ARBA" id="ARBA00038359"/>
    </source>
</evidence>
<keyword evidence="9" id="KW-1185">Reference proteome</keyword>
<comment type="subcellular location">
    <subcellularLocation>
        <location evidence="1">Membrane</location>
        <topology evidence="1">Multi-pass membrane protein</topology>
    </subcellularLocation>
</comment>
<feature type="transmembrane region" description="Helical" evidence="6">
    <location>
        <begin position="34"/>
        <end position="55"/>
    </location>
</feature>
<dbReference type="Proteomes" id="UP000254937">
    <property type="component" value="Unassembled WGS sequence"/>
</dbReference>
<keyword evidence="4 6" id="KW-0472">Membrane</keyword>
<keyword evidence="2 6" id="KW-0812">Transmembrane</keyword>
<dbReference type="PANTHER" id="PTHR33048:SF124">
    <property type="entry name" value="INTEGRAL MEMBRANE PROTEIN"/>
    <property type="match status" value="1"/>
</dbReference>
<dbReference type="AlphaFoldDB" id="A0A370PMJ4"/>
<feature type="transmembrane region" description="Helical" evidence="6">
    <location>
        <begin position="229"/>
        <end position="251"/>
    </location>
</feature>
<feature type="domain" description="Rhodopsin" evidence="7">
    <location>
        <begin position="55"/>
        <end position="293"/>
    </location>
</feature>
<evidence type="ECO:0000313" key="8">
    <source>
        <dbReference type="EMBL" id="RDK43406.1"/>
    </source>
</evidence>
<evidence type="ECO:0000256" key="6">
    <source>
        <dbReference type="SAM" id="Phobius"/>
    </source>
</evidence>
<dbReference type="InterPro" id="IPR052337">
    <property type="entry name" value="SAT4-like"/>
</dbReference>
<evidence type="ECO:0000256" key="1">
    <source>
        <dbReference type="ARBA" id="ARBA00004141"/>
    </source>
</evidence>
<dbReference type="InterPro" id="IPR049326">
    <property type="entry name" value="Rhodopsin_dom_fungi"/>
</dbReference>
<name>A0A370PMJ4_ASPPH</name>
<feature type="transmembrane region" description="Helical" evidence="6">
    <location>
        <begin position="150"/>
        <end position="173"/>
    </location>
</feature>
<evidence type="ECO:0000256" key="3">
    <source>
        <dbReference type="ARBA" id="ARBA00022989"/>
    </source>
</evidence>
<dbReference type="PANTHER" id="PTHR33048">
    <property type="entry name" value="PTH11-LIKE INTEGRAL MEMBRANE PROTEIN (AFU_ORTHOLOGUE AFUA_5G11245)"/>
    <property type="match status" value="1"/>
</dbReference>
<feature type="transmembrane region" description="Helical" evidence="6">
    <location>
        <begin position="67"/>
        <end position="92"/>
    </location>
</feature>
<keyword evidence="3 6" id="KW-1133">Transmembrane helix</keyword>
<feature type="transmembrane region" description="Helical" evidence="6">
    <location>
        <begin position="193"/>
        <end position="217"/>
    </location>
</feature>
<evidence type="ECO:0000313" key="9">
    <source>
        <dbReference type="Proteomes" id="UP000254937"/>
    </source>
</evidence>
<evidence type="ECO:0000256" key="2">
    <source>
        <dbReference type="ARBA" id="ARBA00022692"/>
    </source>
</evidence>
<proteinExistence type="inferred from homology"/>
<evidence type="ECO:0000256" key="4">
    <source>
        <dbReference type="ARBA" id="ARBA00023136"/>
    </source>
</evidence>
<dbReference type="Pfam" id="PF20684">
    <property type="entry name" value="Fung_rhodopsin"/>
    <property type="match status" value="1"/>
</dbReference>
<gene>
    <name evidence="8" type="ORF">M752DRAFT_156629</name>
</gene>
<feature type="transmembrane region" description="Helical" evidence="6">
    <location>
        <begin position="263"/>
        <end position="285"/>
    </location>
</feature>
<evidence type="ECO:0000259" key="7">
    <source>
        <dbReference type="Pfam" id="PF20684"/>
    </source>
</evidence>
<reference evidence="8 9" key="1">
    <citation type="submission" date="2018-07" db="EMBL/GenBank/DDBJ databases">
        <title>Section-level genome sequencing of Aspergillus section Nigri to investigate inter- and intra-species variation.</title>
        <authorList>
            <consortium name="DOE Joint Genome Institute"/>
            <person name="Vesth T.C."/>
            <person name="Nybo J.L."/>
            <person name="Theobald S."/>
            <person name="Frisvad J.C."/>
            <person name="Larsen T.O."/>
            <person name="Nielsen K.F."/>
            <person name="Hoof J.B."/>
            <person name="Brandl J."/>
            <person name="Salamov A."/>
            <person name="Riley R."/>
            <person name="Gladden J.M."/>
            <person name="Phatale P."/>
            <person name="Nielsen M.T."/>
            <person name="Lyhne E.K."/>
            <person name="Kogle M.E."/>
            <person name="Strasser K."/>
            <person name="McDonnell E."/>
            <person name="Barry K."/>
            <person name="Clum A."/>
            <person name="Chen C."/>
            <person name="Nolan M."/>
            <person name="Sandor L."/>
            <person name="Kuo A."/>
            <person name="Lipzen A."/>
            <person name="Hainaut M."/>
            <person name="Drula E."/>
            <person name="Tsang A."/>
            <person name="Magnuson J.K."/>
            <person name="Henrissat B."/>
            <person name="Wiebenga A."/>
            <person name="Simmons B.A."/>
            <person name="Makela M.R."/>
            <person name="De vries R.P."/>
            <person name="Grigoriev I.V."/>
            <person name="Mortensen U.H."/>
            <person name="Baker S.E."/>
            <person name="Andersen M.R."/>
        </authorList>
    </citation>
    <scope>NUCLEOTIDE SEQUENCE [LARGE SCALE GENOMIC DNA]</scope>
    <source>
        <strain evidence="8 9">ATCC 13157</strain>
    </source>
</reference>
<feature type="transmembrane region" description="Helical" evidence="6">
    <location>
        <begin position="112"/>
        <end position="138"/>
    </location>
</feature>